<feature type="domain" description="DUF8201" evidence="9">
    <location>
        <begin position="371"/>
        <end position="452"/>
    </location>
</feature>
<feature type="transmembrane region" description="Helical" evidence="8">
    <location>
        <begin position="155"/>
        <end position="172"/>
    </location>
</feature>
<dbReference type="RefSeq" id="WP_114373493.1">
    <property type="nucleotide sequence ID" value="NZ_QPEX01000046.1"/>
</dbReference>
<feature type="transmembrane region" description="Helical" evidence="8">
    <location>
        <begin position="127"/>
        <end position="149"/>
    </location>
</feature>
<dbReference type="GO" id="GO:0016763">
    <property type="term" value="F:pentosyltransferase activity"/>
    <property type="evidence" value="ECO:0007669"/>
    <property type="project" value="TreeGrafter"/>
</dbReference>
<evidence type="ECO:0000256" key="5">
    <source>
        <dbReference type="ARBA" id="ARBA00022692"/>
    </source>
</evidence>
<accession>A0A368KJ98</accession>
<dbReference type="InterPro" id="IPR058514">
    <property type="entry name" value="DUF8201"/>
</dbReference>
<organism evidence="10 11">
    <name type="scientific">Bremerella cremea</name>
    <dbReference type="NCBI Taxonomy" id="1031537"/>
    <lineage>
        <taxon>Bacteria</taxon>
        <taxon>Pseudomonadati</taxon>
        <taxon>Planctomycetota</taxon>
        <taxon>Planctomycetia</taxon>
        <taxon>Pirellulales</taxon>
        <taxon>Pirellulaceae</taxon>
        <taxon>Bremerella</taxon>
    </lineage>
</organism>
<protein>
    <recommendedName>
        <fullName evidence="9">DUF8201 domain-containing protein</fullName>
    </recommendedName>
</protein>
<evidence type="ECO:0000259" key="9">
    <source>
        <dbReference type="Pfam" id="PF26626"/>
    </source>
</evidence>
<dbReference type="PANTHER" id="PTHR33908:SF11">
    <property type="entry name" value="MEMBRANE PROTEIN"/>
    <property type="match status" value="1"/>
</dbReference>
<sequence length="727" mass="79906">MSRQKRTSAPTSESSSLLDAPLYVWLLLVGMLVYASWYFSAAMPWQAVSPDLPPYNPTRGQLLKDGLLLLPEALSNWFGGGEAPLGLFDRMGIVLMASVMLLCSYALGEFLLFRLKLLRCFGLVDGIVLRLASGLMLLSWGTCVLGQFGLLHHPLVFFVAFAISFFTLGIAWKKQLFAQLKAEPQPPEPQPHSMETRGWLLAAAPLVLFIVGVSLLPPYEYDVLEYHLQVPKQWYQAGQITVLPENVYSGMPMGAEMWALLPMIFQPWPLDWYYGALTGKLVMGLFTLLTAGLLYGAGKRLAGVWAARAAAICAISVPTLIYQSGTGLVDGVWAFYTLAALYPVLLVLGHKPTEDDTPLPLYGLGILSGLMAGMAFSVKYPALLMAVLPIFGLWIFAVKTNWKTLGLYVAAVTVVVSPWLVKNAIATGNPVYPLAGQVFPADIRTEAQITQWNQAHQVPANAQGSRYSGPQLFAGITTFLGADPWLGLTMVPLAIAAFWLAPRKLSLPLAVLLAIGWLVWWGLSHRLDRFLTPTIPLGCLLAGLAAQRIAESPLGRCTLRVWLGWGLVTAFVLVNMPLSIKLDPRIFVSLESLRTSNTSDPLQFLNENVTADETVLATGDAALFYLQPPVIYHTCFDAAPTEPLLDMTAQQRQTWLADRDISWIYVHWGEIARFRSPGNYGFPQSVTPELFEEMESQGILETKWEQLPTGAPSPLAVIYRVHAADSP</sequence>
<feature type="transmembrane region" description="Helical" evidence="8">
    <location>
        <begin position="507"/>
        <end position="524"/>
    </location>
</feature>
<dbReference type="EMBL" id="QPEX01000046">
    <property type="protein sequence ID" value="RCS40634.1"/>
    <property type="molecule type" value="Genomic_DNA"/>
</dbReference>
<feature type="transmembrane region" description="Helical" evidence="8">
    <location>
        <begin position="93"/>
        <end position="115"/>
    </location>
</feature>
<keyword evidence="6 8" id="KW-1133">Transmembrane helix</keyword>
<feature type="transmembrane region" description="Helical" evidence="8">
    <location>
        <begin position="562"/>
        <end position="580"/>
    </location>
</feature>
<feature type="transmembrane region" description="Helical" evidence="8">
    <location>
        <begin position="405"/>
        <end position="421"/>
    </location>
</feature>
<gene>
    <name evidence="10" type="ORF">DTL42_25010</name>
</gene>
<keyword evidence="3" id="KW-0328">Glycosyltransferase</keyword>
<evidence type="ECO:0000313" key="10">
    <source>
        <dbReference type="EMBL" id="RCS40634.1"/>
    </source>
</evidence>
<dbReference type="OrthoDB" id="9785476at2"/>
<reference evidence="10 11" key="1">
    <citation type="submission" date="2018-07" db="EMBL/GenBank/DDBJ databases">
        <title>Comparative genomes isolates from brazilian mangrove.</title>
        <authorList>
            <person name="De Araujo J.E."/>
            <person name="Taketani R.G."/>
            <person name="Silva M.C.P."/>
            <person name="Lourenco M.V."/>
            <person name="Oliveira V.M."/>
            <person name="Andreote F.D."/>
        </authorList>
    </citation>
    <scope>NUCLEOTIDE SEQUENCE [LARGE SCALE GENOMIC DNA]</scope>
    <source>
        <strain evidence="10 11">HEX PRIS-MGV</strain>
    </source>
</reference>
<evidence type="ECO:0000313" key="11">
    <source>
        <dbReference type="Proteomes" id="UP000253562"/>
    </source>
</evidence>
<keyword evidence="5 8" id="KW-0812">Transmembrane</keyword>
<dbReference type="InterPro" id="IPR050297">
    <property type="entry name" value="LipidA_mod_glycosyltrf_83"/>
</dbReference>
<feature type="transmembrane region" description="Helical" evidence="8">
    <location>
        <begin position="302"/>
        <end position="322"/>
    </location>
</feature>
<evidence type="ECO:0000256" key="1">
    <source>
        <dbReference type="ARBA" id="ARBA00004651"/>
    </source>
</evidence>
<evidence type="ECO:0000256" key="3">
    <source>
        <dbReference type="ARBA" id="ARBA00022676"/>
    </source>
</evidence>
<comment type="subcellular location">
    <subcellularLocation>
        <location evidence="1">Cell membrane</location>
        <topology evidence="1">Multi-pass membrane protein</topology>
    </subcellularLocation>
</comment>
<comment type="caution">
    <text evidence="10">The sequence shown here is derived from an EMBL/GenBank/DDBJ whole genome shotgun (WGS) entry which is preliminary data.</text>
</comment>
<evidence type="ECO:0000256" key="2">
    <source>
        <dbReference type="ARBA" id="ARBA00022475"/>
    </source>
</evidence>
<dbReference type="Pfam" id="PF26626">
    <property type="entry name" value="DUF8201"/>
    <property type="match status" value="1"/>
</dbReference>
<feature type="transmembrane region" description="Helical" evidence="8">
    <location>
        <begin position="530"/>
        <end position="550"/>
    </location>
</feature>
<feature type="transmembrane region" description="Helical" evidence="8">
    <location>
        <begin position="472"/>
        <end position="500"/>
    </location>
</feature>
<dbReference type="GO" id="GO:0005886">
    <property type="term" value="C:plasma membrane"/>
    <property type="evidence" value="ECO:0007669"/>
    <property type="project" value="UniProtKB-SubCell"/>
</dbReference>
<evidence type="ECO:0000256" key="7">
    <source>
        <dbReference type="ARBA" id="ARBA00023136"/>
    </source>
</evidence>
<feature type="transmembrane region" description="Helical" evidence="8">
    <location>
        <begin position="272"/>
        <end position="295"/>
    </location>
</feature>
<name>A0A368KJ98_9BACT</name>
<keyword evidence="2" id="KW-1003">Cell membrane</keyword>
<evidence type="ECO:0000256" key="6">
    <source>
        <dbReference type="ARBA" id="ARBA00022989"/>
    </source>
</evidence>
<evidence type="ECO:0000256" key="8">
    <source>
        <dbReference type="SAM" id="Phobius"/>
    </source>
</evidence>
<dbReference type="Proteomes" id="UP000253562">
    <property type="component" value="Unassembled WGS sequence"/>
</dbReference>
<keyword evidence="7 8" id="KW-0472">Membrane</keyword>
<feature type="transmembrane region" description="Helical" evidence="8">
    <location>
        <begin position="199"/>
        <end position="219"/>
    </location>
</feature>
<dbReference type="AlphaFoldDB" id="A0A368KJ98"/>
<feature type="transmembrane region" description="Helical" evidence="8">
    <location>
        <begin position="359"/>
        <end position="376"/>
    </location>
</feature>
<evidence type="ECO:0000256" key="4">
    <source>
        <dbReference type="ARBA" id="ARBA00022679"/>
    </source>
</evidence>
<feature type="transmembrane region" description="Helical" evidence="8">
    <location>
        <begin position="328"/>
        <end position="347"/>
    </location>
</feature>
<keyword evidence="4" id="KW-0808">Transferase</keyword>
<proteinExistence type="predicted"/>
<feature type="transmembrane region" description="Helical" evidence="8">
    <location>
        <begin position="20"/>
        <end position="39"/>
    </location>
</feature>
<dbReference type="GO" id="GO:0009103">
    <property type="term" value="P:lipopolysaccharide biosynthetic process"/>
    <property type="evidence" value="ECO:0007669"/>
    <property type="project" value="UniProtKB-ARBA"/>
</dbReference>
<dbReference type="PANTHER" id="PTHR33908">
    <property type="entry name" value="MANNOSYLTRANSFERASE YKCB-RELATED"/>
    <property type="match status" value="1"/>
</dbReference>
<feature type="transmembrane region" description="Helical" evidence="8">
    <location>
        <begin position="382"/>
        <end position="398"/>
    </location>
</feature>